<feature type="region of interest" description="Disordered" evidence="2">
    <location>
        <begin position="199"/>
        <end position="219"/>
    </location>
</feature>
<dbReference type="GeneID" id="11495448"/>
<feature type="compositionally biased region" description="Polar residues" evidence="2">
    <location>
        <begin position="457"/>
        <end position="472"/>
    </location>
</feature>
<feature type="coiled-coil region" evidence="1">
    <location>
        <begin position="250"/>
        <end position="358"/>
    </location>
</feature>
<dbReference type="PROSITE" id="PS50245">
    <property type="entry name" value="CAP_GLY_2"/>
    <property type="match status" value="1"/>
</dbReference>
<evidence type="ECO:0000256" key="1">
    <source>
        <dbReference type="SAM" id="Coils"/>
    </source>
</evidence>
<feature type="compositionally biased region" description="Low complexity" evidence="2">
    <location>
        <begin position="135"/>
        <end position="151"/>
    </location>
</feature>
<dbReference type="GO" id="GO:0000742">
    <property type="term" value="P:karyogamy involved in conjugation with cellular fusion"/>
    <property type="evidence" value="ECO:0007669"/>
    <property type="project" value="EnsemblFungi"/>
</dbReference>
<dbReference type="Gene3D" id="2.30.30.190">
    <property type="entry name" value="CAP Gly-rich-like domain"/>
    <property type="match status" value="1"/>
</dbReference>
<keyword evidence="5" id="KW-1185">Reference proteome</keyword>
<dbReference type="STRING" id="1071378.G0W316"/>
<accession>G0W316</accession>
<dbReference type="GO" id="GO:0005876">
    <property type="term" value="C:spindle microtubule"/>
    <property type="evidence" value="ECO:0007669"/>
    <property type="project" value="EnsemblFungi"/>
</dbReference>
<dbReference type="Proteomes" id="UP000000689">
    <property type="component" value="Chromosome 1"/>
</dbReference>
<dbReference type="GO" id="GO:0043332">
    <property type="term" value="C:mating projection tip"/>
    <property type="evidence" value="ECO:0007669"/>
    <property type="project" value="EnsemblFungi"/>
</dbReference>
<dbReference type="GO" id="GO:0005938">
    <property type="term" value="C:cell cortex"/>
    <property type="evidence" value="ECO:0007669"/>
    <property type="project" value="EnsemblFungi"/>
</dbReference>
<dbReference type="RefSeq" id="XP_003667447.1">
    <property type="nucleotide sequence ID" value="XM_003667399.1"/>
</dbReference>
<protein>
    <recommendedName>
        <fullName evidence="3">CAP-Gly domain-containing protein</fullName>
    </recommendedName>
</protein>
<evidence type="ECO:0000313" key="4">
    <source>
        <dbReference type="EMBL" id="CCD22204.1"/>
    </source>
</evidence>
<dbReference type="HOGENOM" id="CLU_031641_0_0_1"/>
<dbReference type="eggNOG" id="KOG4568">
    <property type="taxonomic scope" value="Eukaryota"/>
</dbReference>
<feature type="region of interest" description="Disordered" evidence="2">
    <location>
        <begin position="557"/>
        <end position="576"/>
    </location>
</feature>
<feature type="domain" description="CAP-Gly" evidence="3">
    <location>
        <begin position="39"/>
        <end position="82"/>
    </location>
</feature>
<keyword evidence="1" id="KW-0175">Coiled coil</keyword>
<dbReference type="EMBL" id="HE580267">
    <property type="protein sequence ID" value="CCD22204.1"/>
    <property type="molecule type" value="Genomic_DNA"/>
</dbReference>
<dbReference type="GO" id="GO:0007020">
    <property type="term" value="P:microtubule nucleation"/>
    <property type="evidence" value="ECO:0007669"/>
    <property type="project" value="EnsemblFungi"/>
</dbReference>
<organism evidence="4 5">
    <name type="scientific">Naumovozyma dairenensis (strain ATCC 10597 / BCRC 20456 / CBS 421 / NBRC 0211 / NRRL Y-12639)</name>
    <name type="common">Saccharomyces dairenensis</name>
    <dbReference type="NCBI Taxonomy" id="1071378"/>
    <lineage>
        <taxon>Eukaryota</taxon>
        <taxon>Fungi</taxon>
        <taxon>Dikarya</taxon>
        <taxon>Ascomycota</taxon>
        <taxon>Saccharomycotina</taxon>
        <taxon>Saccharomycetes</taxon>
        <taxon>Saccharomycetales</taxon>
        <taxon>Saccharomycetaceae</taxon>
        <taxon>Naumovozyma</taxon>
    </lineage>
</organism>
<dbReference type="InterPro" id="IPR000938">
    <property type="entry name" value="CAP-Gly_domain"/>
</dbReference>
<dbReference type="Pfam" id="PF01302">
    <property type="entry name" value="CAP_GLY"/>
    <property type="match status" value="1"/>
</dbReference>
<dbReference type="OrthoDB" id="2130750at2759"/>
<sequence length="576" mass="65292">MYHNNNNSNDNIDLTRYQKKIGCSIQIPKIGRGELKYVGPVSNKQGIFVGVDLLANIGKNNGSFEGRVYFKTEYPSSGLFIQLSKVAKLIDNASFTNSNTHNNATSSVGRNSSRRNTLNFKSSNERKLITNSLPRSTSRISSHGSTGSTIIRRQGPILSANSNNHQYINGTGTANANGGVNAHDNIGMDLTMMKSPTPMRFESQQQSRDNANDDDLDTDMDMDIDPPSSAVRRSLGLNIRTEDHTQISMSNEQQQLIRDYEIKIDKQRNEISQYKKLLDDQRMVLEEIQPTIDQYEKNLHDMELQLQNVNNQLNQEREQQLKQKQFFETEHEQLLAVIDQLHEEIKENEKQFININNNKSIDTHNNNNNVFSDEEFKSIKNELELLKISRSKWDKEREQLKMHNTSLSKELMALMNADINNDDDIKKEHGEIEELKKEMQKLQSELKEANMQLAKLPSSTSSSRMPNNNETKSAVVHSPKNNITIESLPIYKPDHPIDASAGRELWCALCEREGHESIDCPFEIPRGEPIAPAGSAMGKTRVLIADRDIDEVAQTNTNTNGITTNASPDRNEALYF</sequence>
<reference evidence="4 5" key="1">
    <citation type="journal article" date="2011" name="Proc. Natl. Acad. Sci. U.S.A.">
        <title>Evolutionary erosion of yeast sex chromosomes by mating-type switching accidents.</title>
        <authorList>
            <person name="Gordon J.L."/>
            <person name="Armisen D."/>
            <person name="Proux-Wera E."/>
            <person name="Oheigeartaigh S.S."/>
            <person name="Byrne K.P."/>
            <person name="Wolfe K.H."/>
        </authorList>
    </citation>
    <scope>NUCLEOTIDE SEQUENCE [LARGE SCALE GENOMIC DNA]</scope>
    <source>
        <strain evidence="5">ATCC 10597 / BCRC 20456 / CBS 421 / NBRC 0211 / NRRL Y-12639</strain>
    </source>
</reference>
<proteinExistence type="predicted"/>
<dbReference type="GO" id="GO:0008017">
    <property type="term" value="F:microtubule binding"/>
    <property type="evidence" value="ECO:0007669"/>
    <property type="project" value="EnsemblFungi"/>
</dbReference>
<gene>
    <name evidence="4" type="primary">NDAI0A00460</name>
    <name evidence="4" type="ordered locus">NDAI_0A00460</name>
</gene>
<evidence type="ECO:0000313" key="5">
    <source>
        <dbReference type="Proteomes" id="UP000000689"/>
    </source>
</evidence>
<feature type="region of interest" description="Disordered" evidence="2">
    <location>
        <begin position="96"/>
        <end position="151"/>
    </location>
</feature>
<dbReference type="KEGG" id="ndi:NDAI_0A00460"/>
<dbReference type="GO" id="GO:0005816">
    <property type="term" value="C:spindle pole body"/>
    <property type="evidence" value="ECO:0007669"/>
    <property type="project" value="EnsemblFungi"/>
</dbReference>
<dbReference type="GO" id="GO:0035371">
    <property type="term" value="C:microtubule plus-end"/>
    <property type="evidence" value="ECO:0007669"/>
    <property type="project" value="EnsemblFungi"/>
</dbReference>
<dbReference type="GO" id="GO:0030543">
    <property type="term" value="P:2-micrometer plasmid partitioning"/>
    <property type="evidence" value="ECO:0007669"/>
    <property type="project" value="EnsemblFungi"/>
</dbReference>
<evidence type="ECO:0000259" key="3">
    <source>
        <dbReference type="PROSITE" id="PS50245"/>
    </source>
</evidence>
<dbReference type="GO" id="GO:0031115">
    <property type="term" value="P:negative regulation of microtubule polymerization"/>
    <property type="evidence" value="ECO:0007669"/>
    <property type="project" value="EnsemblFungi"/>
</dbReference>
<dbReference type="SUPFAM" id="SSF74924">
    <property type="entry name" value="Cap-Gly domain"/>
    <property type="match status" value="1"/>
</dbReference>
<feature type="compositionally biased region" description="Polar residues" evidence="2">
    <location>
        <begin position="108"/>
        <end position="122"/>
    </location>
</feature>
<dbReference type="GO" id="GO:0000022">
    <property type="term" value="P:mitotic spindle elongation"/>
    <property type="evidence" value="ECO:0007669"/>
    <property type="project" value="EnsemblFungi"/>
</dbReference>
<dbReference type="PROSITE" id="PS00845">
    <property type="entry name" value="CAP_GLY_1"/>
    <property type="match status" value="1"/>
</dbReference>
<feature type="region of interest" description="Disordered" evidence="2">
    <location>
        <begin position="456"/>
        <end position="475"/>
    </location>
</feature>
<dbReference type="OMA" id="YQKKIGC"/>
<feature type="compositionally biased region" description="Low complexity" evidence="2">
    <location>
        <begin position="96"/>
        <end position="107"/>
    </location>
</feature>
<dbReference type="GO" id="GO:0019894">
    <property type="term" value="F:kinesin binding"/>
    <property type="evidence" value="ECO:0007669"/>
    <property type="project" value="EnsemblFungi"/>
</dbReference>
<dbReference type="InterPro" id="IPR036859">
    <property type="entry name" value="CAP-Gly_dom_sf"/>
</dbReference>
<dbReference type="PANTHER" id="PTHR18916">
    <property type="entry name" value="DYNACTIN 1-RELATED MICROTUBULE-BINDING"/>
    <property type="match status" value="1"/>
</dbReference>
<dbReference type="GO" id="GO:0000776">
    <property type="term" value="C:kinetochore"/>
    <property type="evidence" value="ECO:0007669"/>
    <property type="project" value="EnsemblFungi"/>
</dbReference>
<name>G0W316_NAUDC</name>
<dbReference type="SMART" id="SM01052">
    <property type="entry name" value="CAP_GLY"/>
    <property type="match status" value="1"/>
</dbReference>
<dbReference type="AlphaFoldDB" id="G0W316"/>
<dbReference type="GO" id="GO:0000743">
    <property type="term" value="P:nuclear migration involved in conjugation with cellular fusion"/>
    <property type="evidence" value="ECO:0007669"/>
    <property type="project" value="EnsemblFungi"/>
</dbReference>
<evidence type="ECO:0000256" key="2">
    <source>
        <dbReference type="SAM" id="MobiDB-lite"/>
    </source>
</evidence>
<dbReference type="GO" id="GO:1902440">
    <property type="term" value="P:protein localization to mitotic spindle pole body"/>
    <property type="evidence" value="ECO:0007669"/>
    <property type="project" value="EnsemblFungi"/>
</dbReference>